<evidence type="ECO:0000313" key="2">
    <source>
        <dbReference type="Proteomes" id="UP000305948"/>
    </source>
</evidence>
<dbReference type="Proteomes" id="UP000305948">
    <property type="component" value="Unassembled WGS sequence"/>
</dbReference>
<dbReference type="AlphaFoldDB" id="A0A5C3N6Q1"/>
<organism evidence="1 2">
    <name type="scientific">Heliocybe sulcata</name>
    <dbReference type="NCBI Taxonomy" id="5364"/>
    <lineage>
        <taxon>Eukaryota</taxon>
        <taxon>Fungi</taxon>
        <taxon>Dikarya</taxon>
        <taxon>Basidiomycota</taxon>
        <taxon>Agaricomycotina</taxon>
        <taxon>Agaricomycetes</taxon>
        <taxon>Gloeophyllales</taxon>
        <taxon>Gloeophyllaceae</taxon>
        <taxon>Heliocybe</taxon>
    </lineage>
</organism>
<reference evidence="1 2" key="1">
    <citation type="journal article" date="2019" name="Nat. Ecol. Evol.">
        <title>Megaphylogeny resolves global patterns of mushroom evolution.</title>
        <authorList>
            <person name="Varga T."/>
            <person name="Krizsan K."/>
            <person name="Foldi C."/>
            <person name="Dima B."/>
            <person name="Sanchez-Garcia M."/>
            <person name="Sanchez-Ramirez S."/>
            <person name="Szollosi G.J."/>
            <person name="Szarkandi J.G."/>
            <person name="Papp V."/>
            <person name="Albert L."/>
            <person name="Andreopoulos W."/>
            <person name="Angelini C."/>
            <person name="Antonin V."/>
            <person name="Barry K.W."/>
            <person name="Bougher N.L."/>
            <person name="Buchanan P."/>
            <person name="Buyck B."/>
            <person name="Bense V."/>
            <person name="Catcheside P."/>
            <person name="Chovatia M."/>
            <person name="Cooper J."/>
            <person name="Damon W."/>
            <person name="Desjardin D."/>
            <person name="Finy P."/>
            <person name="Geml J."/>
            <person name="Haridas S."/>
            <person name="Hughes K."/>
            <person name="Justo A."/>
            <person name="Karasinski D."/>
            <person name="Kautmanova I."/>
            <person name="Kiss B."/>
            <person name="Kocsube S."/>
            <person name="Kotiranta H."/>
            <person name="LaButti K.M."/>
            <person name="Lechner B.E."/>
            <person name="Liimatainen K."/>
            <person name="Lipzen A."/>
            <person name="Lukacs Z."/>
            <person name="Mihaltcheva S."/>
            <person name="Morgado L.N."/>
            <person name="Niskanen T."/>
            <person name="Noordeloos M.E."/>
            <person name="Ohm R.A."/>
            <person name="Ortiz-Santana B."/>
            <person name="Ovrebo C."/>
            <person name="Racz N."/>
            <person name="Riley R."/>
            <person name="Savchenko A."/>
            <person name="Shiryaev A."/>
            <person name="Soop K."/>
            <person name="Spirin V."/>
            <person name="Szebenyi C."/>
            <person name="Tomsovsky M."/>
            <person name="Tulloss R.E."/>
            <person name="Uehling J."/>
            <person name="Grigoriev I.V."/>
            <person name="Vagvolgyi C."/>
            <person name="Papp T."/>
            <person name="Martin F.M."/>
            <person name="Miettinen O."/>
            <person name="Hibbett D.S."/>
            <person name="Nagy L.G."/>
        </authorList>
    </citation>
    <scope>NUCLEOTIDE SEQUENCE [LARGE SCALE GENOMIC DNA]</scope>
    <source>
        <strain evidence="1 2">OMC1185</strain>
    </source>
</reference>
<accession>A0A5C3N6Q1</accession>
<dbReference type="EMBL" id="ML213508">
    <property type="protein sequence ID" value="TFK52725.1"/>
    <property type="molecule type" value="Genomic_DNA"/>
</dbReference>
<sequence>MGIPHRGISINNIMTSVDPNTECGAKRFLIDLEHAGFLQGKRTLCERTVRLLYIHRGESLILSARERLISWHDIESFSSSSLFVTLRHQKTNKGARYCSSVFELSVKARFSHG</sequence>
<name>A0A5C3N6Q1_9AGAM</name>
<protein>
    <recommendedName>
        <fullName evidence="3">Protein kinase domain-containing protein</fullName>
    </recommendedName>
</protein>
<evidence type="ECO:0008006" key="3">
    <source>
        <dbReference type="Google" id="ProtNLM"/>
    </source>
</evidence>
<gene>
    <name evidence="1" type="ORF">OE88DRAFT_1656266</name>
</gene>
<evidence type="ECO:0000313" key="1">
    <source>
        <dbReference type="EMBL" id="TFK52725.1"/>
    </source>
</evidence>
<keyword evidence="2" id="KW-1185">Reference proteome</keyword>
<proteinExistence type="predicted"/>
<dbReference type="OrthoDB" id="3270165at2759"/>